<evidence type="ECO:0000259" key="3">
    <source>
        <dbReference type="PROSITE" id="PS51462"/>
    </source>
</evidence>
<dbReference type="EMBL" id="JABBXH010000004">
    <property type="protein sequence ID" value="NMP32403.1"/>
    <property type="molecule type" value="Genomic_DNA"/>
</dbReference>
<dbReference type="PANTHER" id="PTHR43222">
    <property type="entry name" value="NUDIX HYDROLASE 23"/>
    <property type="match status" value="1"/>
</dbReference>
<reference evidence="4 5" key="1">
    <citation type="submission" date="2020-04" db="EMBL/GenBank/DDBJ databases">
        <title>Thalassotalea sp. M1531, isolated from the surface of marine red alga.</title>
        <authorList>
            <person name="Pang L."/>
            <person name="Lu D.-C."/>
        </authorList>
    </citation>
    <scope>NUCLEOTIDE SEQUENCE [LARGE SCALE GENOMIC DNA]</scope>
    <source>
        <strain evidence="4 5">M1531</strain>
    </source>
</reference>
<gene>
    <name evidence="4" type="ORF">HII17_12600</name>
</gene>
<dbReference type="PANTHER" id="PTHR43222:SF11">
    <property type="entry name" value="PHOSPHATASE NUDJ"/>
    <property type="match status" value="1"/>
</dbReference>
<evidence type="ECO:0000256" key="1">
    <source>
        <dbReference type="ARBA" id="ARBA00001946"/>
    </source>
</evidence>
<dbReference type="Pfam" id="PF00293">
    <property type="entry name" value="NUDIX"/>
    <property type="match status" value="1"/>
</dbReference>
<dbReference type="PROSITE" id="PS51462">
    <property type="entry name" value="NUDIX"/>
    <property type="match status" value="1"/>
</dbReference>
<keyword evidence="2 4" id="KW-0378">Hydrolase</keyword>
<dbReference type="InterPro" id="IPR020084">
    <property type="entry name" value="NUDIX_hydrolase_CS"/>
</dbReference>
<sequence length="154" mass="17640">MNQHGSEQFKPNTTVAAIVHCKGKFLLVEEKENDRTVYNQPAGHLEAKENLIAAMQRELEEETGLLLSPDYLSGIYYFHRPELALYFMRFSFVFELAEQIKCAPLDAEITACHWLSLDEITRLKPQLRSTMVLDCINDYLTGQKISLSTLKSNL</sequence>
<dbReference type="AlphaFoldDB" id="A0A7Y0Q7H4"/>
<proteinExistence type="predicted"/>
<evidence type="ECO:0000313" key="5">
    <source>
        <dbReference type="Proteomes" id="UP000568664"/>
    </source>
</evidence>
<name>A0A7Y0Q7H4_9GAMM</name>
<organism evidence="4 5">
    <name type="scientific">Thalassotalea algicola</name>
    <dbReference type="NCBI Taxonomy" id="2716224"/>
    <lineage>
        <taxon>Bacteria</taxon>
        <taxon>Pseudomonadati</taxon>
        <taxon>Pseudomonadota</taxon>
        <taxon>Gammaproteobacteria</taxon>
        <taxon>Alteromonadales</taxon>
        <taxon>Colwelliaceae</taxon>
        <taxon>Thalassotalea</taxon>
    </lineage>
</organism>
<evidence type="ECO:0000313" key="4">
    <source>
        <dbReference type="EMBL" id="NMP32403.1"/>
    </source>
</evidence>
<comment type="caution">
    <text evidence="4">The sequence shown here is derived from an EMBL/GenBank/DDBJ whole genome shotgun (WGS) entry which is preliminary data.</text>
</comment>
<evidence type="ECO:0000256" key="2">
    <source>
        <dbReference type="ARBA" id="ARBA00022801"/>
    </source>
</evidence>
<dbReference type="Gene3D" id="3.90.79.10">
    <property type="entry name" value="Nucleoside Triphosphate Pyrophosphohydrolase"/>
    <property type="match status" value="1"/>
</dbReference>
<dbReference type="SUPFAM" id="SSF55811">
    <property type="entry name" value="Nudix"/>
    <property type="match status" value="1"/>
</dbReference>
<keyword evidence="5" id="KW-1185">Reference proteome</keyword>
<protein>
    <submittedName>
        <fullName evidence="4">NUDIX hydrolase</fullName>
    </submittedName>
</protein>
<dbReference type="InterPro" id="IPR015797">
    <property type="entry name" value="NUDIX_hydrolase-like_dom_sf"/>
</dbReference>
<comment type="cofactor">
    <cofactor evidence="1">
        <name>Mg(2+)</name>
        <dbReference type="ChEBI" id="CHEBI:18420"/>
    </cofactor>
</comment>
<dbReference type="PROSITE" id="PS00893">
    <property type="entry name" value="NUDIX_BOX"/>
    <property type="match status" value="1"/>
</dbReference>
<dbReference type="Proteomes" id="UP000568664">
    <property type="component" value="Unassembled WGS sequence"/>
</dbReference>
<dbReference type="RefSeq" id="WP_169075738.1">
    <property type="nucleotide sequence ID" value="NZ_JABBXH010000004.1"/>
</dbReference>
<accession>A0A7Y0Q7H4</accession>
<dbReference type="InterPro" id="IPR000086">
    <property type="entry name" value="NUDIX_hydrolase_dom"/>
</dbReference>
<dbReference type="GO" id="GO:0016787">
    <property type="term" value="F:hydrolase activity"/>
    <property type="evidence" value="ECO:0007669"/>
    <property type="project" value="UniProtKB-KW"/>
</dbReference>
<feature type="domain" description="Nudix hydrolase" evidence="3">
    <location>
        <begin position="10"/>
        <end position="140"/>
    </location>
</feature>